<evidence type="ECO:0000256" key="25">
    <source>
        <dbReference type="SAM" id="Phobius"/>
    </source>
</evidence>
<keyword evidence="29" id="KW-1185">Reference proteome</keyword>
<dbReference type="InterPro" id="IPR011009">
    <property type="entry name" value="Kinase-like_dom_sf"/>
</dbReference>
<evidence type="ECO:0000256" key="20">
    <source>
        <dbReference type="ARBA" id="ARBA00047681"/>
    </source>
</evidence>
<evidence type="ECO:0000256" key="15">
    <source>
        <dbReference type="ARBA" id="ARBA00022989"/>
    </source>
</evidence>
<keyword evidence="19" id="KW-0464">Manganese</keyword>
<dbReference type="CDD" id="cd14143">
    <property type="entry name" value="STKc_TGFbR1_ACVR1b_ACVR1c"/>
    <property type="match status" value="1"/>
</dbReference>
<evidence type="ECO:0000256" key="16">
    <source>
        <dbReference type="ARBA" id="ARBA00023136"/>
    </source>
</evidence>
<dbReference type="InterPro" id="IPR036770">
    <property type="entry name" value="Ankyrin_rpt-contain_sf"/>
</dbReference>
<evidence type="ECO:0000256" key="1">
    <source>
        <dbReference type="ARBA" id="ARBA00001936"/>
    </source>
</evidence>
<dbReference type="CDD" id="cd23536">
    <property type="entry name" value="TFP_LU_ECD_ALK4"/>
    <property type="match status" value="1"/>
</dbReference>
<dbReference type="PROSITE" id="PS00108">
    <property type="entry name" value="PROTEIN_KINASE_ST"/>
    <property type="match status" value="2"/>
</dbReference>
<keyword evidence="16 25" id="KW-0472">Membrane</keyword>
<dbReference type="Gene3D" id="1.10.510.10">
    <property type="entry name" value="Transferase(Phosphotransferase) domain 1"/>
    <property type="match status" value="2"/>
</dbReference>
<keyword evidence="10" id="KW-0732">Signal</keyword>
<dbReference type="PANTHER" id="PTHR23255">
    <property type="entry name" value="TRANSFORMING GROWTH FACTOR-BETA RECEPTOR TYPE I AND II"/>
    <property type="match status" value="1"/>
</dbReference>
<keyword evidence="13 23" id="KW-0067">ATP-binding</keyword>
<dbReference type="InterPro" id="IPR002110">
    <property type="entry name" value="Ankyrin_rpt"/>
</dbReference>
<dbReference type="SUPFAM" id="SSF48403">
    <property type="entry name" value="Ankyrin repeat"/>
    <property type="match status" value="1"/>
</dbReference>
<dbReference type="EMBL" id="JAINUF010000003">
    <property type="protein sequence ID" value="KAJ8370057.1"/>
    <property type="molecule type" value="Genomic_DNA"/>
</dbReference>
<evidence type="ECO:0000256" key="4">
    <source>
        <dbReference type="ARBA" id="ARBA00009605"/>
    </source>
</evidence>
<organism evidence="28 29">
    <name type="scientific">Synaphobranchus kaupii</name>
    <name type="common">Kaup's arrowtooth eel</name>
    <dbReference type="NCBI Taxonomy" id="118154"/>
    <lineage>
        <taxon>Eukaryota</taxon>
        <taxon>Metazoa</taxon>
        <taxon>Chordata</taxon>
        <taxon>Craniata</taxon>
        <taxon>Vertebrata</taxon>
        <taxon>Euteleostomi</taxon>
        <taxon>Actinopterygii</taxon>
        <taxon>Neopterygii</taxon>
        <taxon>Teleostei</taxon>
        <taxon>Anguilliformes</taxon>
        <taxon>Synaphobranchidae</taxon>
        <taxon>Synaphobranchus</taxon>
    </lineage>
</organism>
<sequence>MACEEVEDPYLGEGPDEDESELFFGGGSESGSLLSDDSVFPVYEREERLGNATTLFEACAQNDIRALRRLLENGVTQKEVMELDINGRNGLMLAADKGFVEIVAGLHHCPFIDINHQDNDGNTALMIAAQAGFVTILNYILNFYARVDTEVRDSRGFTALIKAAMQGRNDCVSSLVMAGADLNAVDTTRGKTAKEWALKTGRYDTLYRFRLLHLRPCAEQFCDSYIPEWPDLRGLVAKATAPKTRGKRLRERLCSTLTINLPHDPRENGVFDHMVRITTSIHSPLVATGCRPLCPTSPPEVGKRRLAVPELAQRNPGADLEELSRNIVLSMASNSVRSFIPRGMARHNSVFPAGCIPQIRVTRSSEPTPKKEKKGTMSNIHLQPPLWRYKQLKQARKREMKKAEEMAEAAEKLEKKKKMKKKKKKKKNTSDVNGRCVSDIGYLGVVPDFWNALGLLTWDILRKLTKIAEMGRGALFKVLLTGWSLWSSTALADQKSDGSSSGDQKSDGSSSGAVRPSRGMVLCKCQYSHSCRNSTCWGDVCYFAKVNDHREWGCYMKDHSEQCYVSGIKIIFTKCCSEYPLCNADILVPTDPVAEPNRVEESMVLLVGVPLLVLLVLSAVACGLVWWRRSRRQFARTALTEDVAPLKLSGGADPTYGDIFDEFCTSGSGTGLPYLVQRTMARQISLAECVGKGRYGEVWRGTWMGESVAVKIFSSRDEQSWFRETEIYNTVQLRHESILGFIASDMTSKNSSTQLWLVTHFHELGSLYDFLQYSTLDPEGCLRMCLSVGCGLVHLHTEILSTQGKPAIAHRDLKSRNILVKRNGQCCIADLGLAVMHSMTSDYLDMGNNPRVGTKRYMAPEVLDESIRMDVFESYKQTDIWALGLVMWEITRRTVVNGIVEEYRPPFFDVVPSDPSFEEMKKVVCVDQYRPSLHNRHHSHPILSSIAKIMRECWFHNPPSRLTALRELRPTPSVWCLGIALPSRQGSPLKRAFDAGFVADIKISITSQVFSRPGVGNPGPGEPQGLLVFLFTINTATTETKETRWQGTSTGVSTCPGVQEHAFIGAAGQRGLGLAQPPVDSSGHSATEAAVCLTDQWKESRCPESPASHLLLSSKPRRALKCNCTECEKTGYVCETDGGACMASTSYIRGQERHIRICITRDKLVPPGQPFYCLSAEGFLNTHCCYTDYCNSVNLKVPIGVPGKPGELGWTGGGASWGPVELVAVIAGPVFLLCLVLIVGLFLFQHHQRAYSHRQRLEVEDPSCDHLYLAKDKTLQDLIFDLSTSGSGSGLPLFVQRTVARTIVLQEIIGKGRFGEVWRGKWRGGDVAVKIFSSREERSWFREAEIYQTIMLRHENILGFIAADNKDNGTWTQLWLVSDYHEHGSLFDYLNRYSVTIEGMIKLALSAASGLAHLHMEILGTQGKPGIAHRDLKSKNILVKKNGTCAIADLGLAVRHESVTDTIDIAPNQRVGTKRYMAPEVLDETINMMHFDSFKCADIYALGLVYWEIARRCNAGGVHEEYQLPYYDLVPSDPSIEEMRKVVCDQRLRPNVPNWWQSYEAMRVMGKIMRECWYCNGAARLTALRIKKTLLWSSLCETLGPATCDEGIDRLLCYCTIEVVELVQRSLAVAEQPLIATPSRHRPYSDVGSELHRLKSETDLLFVDLFTAVGHLVADDGADVLDDHGVLLQVLGCVEAQALDARAGQWVRTLGSERAQPVGLIMSGSSIRGFNMAASSRSLATCSTTLFQIPAQPTQEEEKEDGYLRGWAAQRTVRGGVPVVQVLLALLQHAHLEERPSLGLADAAAPTGKMAVGEWKAAICEGSSWPTAWKMSPPTRNMCTRSPRCRMLAICLTSSRSM</sequence>
<feature type="repeat" description="ANK" evidence="22">
    <location>
        <begin position="120"/>
        <end position="152"/>
    </location>
</feature>
<keyword evidence="22" id="KW-0040">ANK repeat</keyword>
<evidence type="ECO:0000256" key="8">
    <source>
        <dbReference type="ARBA" id="ARBA00022692"/>
    </source>
</evidence>
<evidence type="ECO:0000256" key="23">
    <source>
        <dbReference type="PROSITE-ProRule" id="PRU10141"/>
    </source>
</evidence>
<keyword evidence="12" id="KW-0418">Kinase</keyword>
<evidence type="ECO:0000256" key="13">
    <source>
        <dbReference type="ARBA" id="ARBA00022840"/>
    </source>
</evidence>
<dbReference type="InterPro" id="IPR008271">
    <property type="entry name" value="Ser/Thr_kinase_AS"/>
</dbReference>
<dbReference type="Pfam" id="PF12796">
    <property type="entry name" value="Ank_2"/>
    <property type="match status" value="1"/>
</dbReference>
<evidence type="ECO:0000256" key="12">
    <source>
        <dbReference type="ARBA" id="ARBA00022777"/>
    </source>
</evidence>
<feature type="transmembrane region" description="Helical" evidence="25">
    <location>
        <begin position="1222"/>
        <end position="1244"/>
    </location>
</feature>
<evidence type="ECO:0000256" key="6">
    <source>
        <dbReference type="ARBA" id="ARBA00022527"/>
    </source>
</evidence>
<feature type="region of interest" description="Disordered" evidence="24">
    <location>
        <begin position="413"/>
        <end position="432"/>
    </location>
</feature>
<dbReference type="SMART" id="SM00220">
    <property type="entry name" value="S_TKc"/>
    <property type="match status" value="2"/>
</dbReference>
<dbReference type="InterPro" id="IPR003605">
    <property type="entry name" value="GS_dom"/>
</dbReference>
<keyword evidence="7" id="KW-0808">Transferase</keyword>
<evidence type="ECO:0000256" key="22">
    <source>
        <dbReference type="PROSITE-ProRule" id="PRU00023"/>
    </source>
</evidence>
<keyword evidence="9" id="KW-0479">Metal-binding</keyword>
<dbReference type="FunFam" id="1.10.510.10:FF:000045">
    <property type="entry name" value="Receptor protein serine/threonine kinase"/>
    <property type="match status" value="1"/>
</dbReference>
<dbReference type="InterPro" id="IPR000472">
    <property type="entry name" value="Activin_recp"/>
</dbReference>
<feature type="region of interest" description="Disordered" evidence="24">
    <location>
        <begin position="493"/>
        <end position="515"/>
    </location>
</feature>
<evidence type="ECO:0000256" key="7">
    <source>
        <dbReference type="ARBA" id="ARBA00022679"/>
    </source>
</evidence>
<dbReference type="SMART" id="SM00248">
    <property type="entry name" value="ANK"/>
    <property type="match status" value="4"/>
</dbReference>
<reference evidence="28" key="1">
    <citation type="journal article" date="2023" name="Science">
        <title>Genome structures resolve the early diversification of teleost fishes.</title>
        <authorList>
            <person name="Parey E."/>
            <person name="Louis A."/>
            <person name="Montfort J."/>
            <person name="Bouchez O."/>
            <person name="Roques C."/>
            <person name="Iampietro C."/>
            <person name="Lluch J."/>
            <person name="Castinel A."/>
            <person name="Donnadieu C."/>
            <person name="Desvignes T."/>
            <person name="Floi Bucao C."/>
            <person name="Jouanno E."/>
            <person name="Wen M."/>
            <person name="Mejri S."/>
            <person name="Dirks R."/>
            <person name="Jansen H."/>
            <person name="Henkel C."/>
            <person name="Chen W.J."/>
            <person name="Zahm M."/>
            <person name="Cabau C."/>
            <person name="Klopp C."/>
            <person name="Thompson A.W."/>
            <person name="Robinson-Rechavi M."/>
            <person name="Braasch I."/>
            <person name="Lecointre G."/>
            <person name="Bobe J."/>
            <person name="Postlethwait J.H."/>
            <person name="Berthelot C."/>
            <person name="Roest Crollius H."/>
            <person name="Guiguen Y."/>
        </authorList>
    </citation>
    <scope>NUCLEOTIDE SEQUENCE</scope>
    <source>
        <strain evidence="28">WJC10195</strain>
    </source>
</reference>
<dbReference type="InterPro" id="IPR000333">
    <property type="entry name" value="TGFB_receptor"/>
</dbReference>
<evidence type="ECO:0000256" key="11">
    <source>
        <dbReference type="ARBA" id="ARBA00022741"/>
    </source>
</evidence>
<feature type="domain" description="Protein kinase" evidence="26">
    <location>
        <begin position="684"/>
        <end position="974"/>
    </location>
</feature>
<keyword evidence="18" id="KW-0325">Glycoprotein</keyword>
<dbReference type="Pfam" id="PF01064">
    <property type="entry name" value="Activin_recp"/>
    <property type="match status" value="1"/>
</dbReference>
<evidence type="ECO:0000256" key="18">
    <source>
        <dbReference type="ARBA" id="ARBA00023180"/>
    </source>
</evidence>
<accession>A0A9Q1FZ52</accession>
<evidence type="ECO:0000256" key="21">
    <source>
        <dbReference type="ARBA" id="ARBA00048773"/>
    </source>
</evidence>
<feature type="region of interest" description="Disordered" evidence="24">
    <location>
        <begin position="1"/>
        <end position="20"/>
    </location>
</feature>
<dbReference type="Gene3D" id="3.30.200.20">
    <property type="entry name" value="Phosphorylase Kinase, domain 1"/>
    <property type="match status" value="2"/>
</dbReference>
<evidence type="ECO:0000313" key="28">
    <source>
        <dbReference type="EMBL" id="KAJ8370057.1"/>
    </source>
</evidence>
<dbReference type="InterPro" id="IPR045860">
    <property type="entry name" value="Snake_toxin-like_sf"/>
</dbReference>
<feature type="compositionally biased region" description="Basic residues" evidence="24">
    <location>
        <begin position="415"/>
        <end position="427"/>
    </location>
</feature>
<feature type="binding site" evidence="23">
    <location>
        <position position="1330"/>
    </location>
    <ligand>
        <name>ATP</name>
        <dbReference type="ChEBI" id="CHEBI:30616"/>
    </ligand>
</feature>
<evidence type="ECO:0000256" key="19">
    <source>
        <dbReference type="ARBA" id="ARBA00023211"/>
    </source>
</evidence>
<dbReference type="PROSITE" id="PS50297">
    <property type="entry name" value="ANK_REP_REGION"/>
    <property type="match status" value="1"/>
</dbReference>
<evidence type="ECO:0000313" key="29">
    <source>
        <dbReference type="Proteomes" id="UP001152622"/>
    </source>
</evidence>
<comment type="subcellular location">
    <subcellularLocation>
        <location evidence="3">Membrane</location>
        <topology evidence="3">Single-pass type I membrane protein</topology>
    </subcellularLocation>
</comment>
<comment type="caution">
    <text evidence="28">The sequence shown here is derived from an EMBL/GenBank/DDBJ whole genome shotgun (WGS) entry which is preliminary data.</text>
</comment>
<evidence type="ECO:0000256" key="9">
    <source>
        <dbReference type="ARBA" id="ARBA00022723"/>
    </source>
</evidence>
<dbReference type="Proteomes" id="UP001152622">
    <property type="component" value="Chromosome 3"/>
</dbReference>
<protein>
    <recommendedName>
        <fullName evidence="5">receptor protein serine/threonine kinase</fullName>
        <ecNumber evidence="5">2.7.11.30</ecNumber>
    </recommendedName>
</protein>
<dbReference type="FunFam" id="1.10.510.10:FF:000018">
    <property type="entry name" value="Receptor protein serine/threonine kinase"/>
    <property type="match status" value="1"/>
</dbReference>
<dbReference type="PROSITE" id="PS00107">
    <property type="entry name" value="PROTEIN_KINASE_ATP"/>
    <property type="match status" value="2"/>
</dbReference>
<comment type="similarity">
    <text evidence="4">Belongs to the protein kinase superfamily. TKL Ser/Thr protein kinase family. TGFB receptor subfamily.</text>
</comment>
<gene>
    <name evidence="28" type="ORF">SKAU_G00100850</name>
</gene>
<dbReference type="GO" id="GO:0046872">
    <property type="term" value="F:metal ion binding"/>
    <property type="evidence" value="ECO:0007669"/>
    <property type="project" value="UniProtKB-KW"/>
</dbReference>
<dbReference type="PROSITE" id="PS50088">
    <property type="entry name" value="ANK_REPEAT"/>
    <property type="match status" value="2"/>
</dbReference>
<dbReference type="SUPFAM" id="SSF56112">
    <property type="entry name" value="Protein kinase-like (PK-like)"/>
    <property type="match status" value="2"/>
</dbReference>
<feature type="domain" description="GS" evidence="27">
    <location>
        <begin position="654"/>
        <end position="683"/>
    </location>
</feature>
<dbReference type="InterPro" id="IPR000719">
    <property type="entry name" value="Prot_kinase_dom"/>
</dbReference>
<feature type="compositionally biased region" description="Low complexity" evidence="24">
    <location>
        <begin position="497"/>
        <end position="512"/>
    </location>
</feature>
<keyword evidence="6" id="KW-0723">Serine/threonine-protein kinase</keyword>
<dbReference type="PROSITE" id="PS51256">
    <property type="entry name" value="GS"/>
    <property type="match status" value="2"/>
</dbReference>
<keyword evidence="15 25" id="KW-1133">Transmembrane helix</keyword>
<dbReference type="GO" id="GO:0071363">
    <property type="term" value="P:cellular response to growth factor stimulus"/>
    <property type="evidence" value="ECO:0007669"/>
    <property type="project" value="TreeGrafter"/>
</dbReference>
<dbReference type="InterPro" id="IPR001245">
    <property type="entry name" value="Ser-Thr/Tyr_kinase_cat_dom"/>
</dbReference>
<feature type="transmembrane region" description="Helical" evidence="25">
    <location>
        <begin position="603"/>
        <end position="627"/>
    </location>
</feature>
<evidence type="ECO:0000259" key="26">
    <source>
        <dbReference type="PROSITE" id="PS50011"/>
    </source>
</evidence>
<keyword evidence="17" id="KW-0675">Receptor</keyword>
<dbReference type="GO" id="GO:0043235">
    <property type="term" value="C:receptor complex"/>
    <property type="evidence" value="ECO:0007669"/>
    <property type="project" value="TreeGrafter"/>
</dbReference>
<dbReference type="GO" id="GO:0005886">
    <property type="term" value="C:plasma membrane"/>
    <property type="evidence" value="ECO:0007669"/>
    <property type="project" value="TreeGrafter"/>
</dbReference>
<feature type="domain" description="GS" evidence="27">
    <location>
        <begin position="1273"/>
        <end position="1302"/>
    </location>
</feature>
<dbReference type="Pfam" id="PF07714">
    <property type="entry name" value="PK_Tyr_Ser-Thr"/>
    <property type="match status" value="2"/>
</dbReference>
<dbReference type="PROSITE" id="PS50011">
    <property type="entry name" value="PROTEIN_KINASE_DOM"/>
    <property type="match status" value="2"/>
</dbReference>
<dbReference type="GO" id="GO:0004675">
    <property type="term" value="F:transmembrane receptor protein serine/threonine kinase activity"/>
    <property type="evidence" value="ECO:0007669"/>
    <property type="project" value="UniProtKB-EC"/>
</dbReference>
<proteinExistence type="inferred from homology"/>
<comment type="catalytic activity">
    <reaction evidence="21">
        <text>L-threonyl-[receptor-protein] + ATP = O-phospho-L-threonyl-[receptor-protein] + ADP + H(+)</text>
        <dbReference type="Rhea" id="RHEA:44880"/>
        <dbReference type="Rhea" id="RHEA-COMP:11024"/>
        <dbReference type="Rhea" id="RHEA-COMP:11025"/>
        <dbReference type="ChEBI" id="CHEBI:15378"/>
        <dbReference type="ChEBI" id="CHEBI:30013"/>
        <dbReference type="ChEBI" id="CHEBI:30616"/>
        <dbReference type="ChEBI" id="CHEBI:61977"/>
        <dbReference type="ChEBI" id="CHEBI:456216"/>
        <dbReference type="EC" id="2.7.11.30"/>
    </reaction>
</comment>
<feature type="binding site" evidence="23">
    <location>
        <position position="711"/>
    </location>
    <ligand>
        <name>ATP</name>
        <dbReference type="ChEBI" id="CHEBI:30616"/>
    </ligand>
</feature>
<feature type="domain" description="Protein kinase" evidence="26">
    <location>
        <begin position="1303"/>
        <end position="1591"/>
    </location>
</feature>
<evidence type="ECO:0000256" key="14">
    <source>
        <dbReference type="ARBA" id="ARBA00022842"/>
    </source>
</evidence>
<dbReference type="Gene3D" id="2.10.60.10">
    <property type="entry name" value="CD59"/>
    <property type="match status" value="2"/>
</dbReference>
<evidence type="ECO:0000256" key="3">
    <source>
        <dbReference type="ARBA" id="ARBA00004479"/>
    </source>
</evidence>
<evidence type="ECO:0000259" key="27">
    <source>
        <dbReference type="PROSITE" id="PS51256"/>
    </source>
</evidence>
<evidence type="ECO:0000256" key="10">
    <source>
        <dbReference type="ARBA" id="ARBA00022729"/>
    </source>
</evidence>
<dbReference type="FunFam" id="3.30.200.20:FF:000023">
    <property type="entry name" value="Receptor protein serine/threonine kinase"/>
    <property type="match status" value="1"/>
</dbReference>
<dbReference type="GO" id="GO:0005524">
    <property type="term" value="F:ATP binding"/>
    <property type="evidence" value="ECO:0007669"/>
    <property type="project" value="UniProtKB-UniRule"/>
</dbReference>
<keyword evidence="8 25" id="KW-0812">Transmembrane</keyword>
<feature type="repeat" description="ANK" evidence="22">
    <location>
        <begin position="155"/>
        <end position="187"/>
    </location>
</feature>
<dbReference type="Pfam" id="PF08515">
    <property type="entry name" value="TGF_beta_GS"/>
    <property type="match status" value="2"/>
</dbReference>
<dbReference type="CDD" id="cd23534">
    <property type="entry name" value="TFP_LU_ECD_ALK1"/>
    <property type="match status" value="1"/>
</dbReference>
<dbReference type="FunFam" id="3.30.200.20:FF:000064">
    <property type="entry name" value="Receptor protein serine/threonine kinase"/>
    <property type="match status" value="1"/>
</dbReference>
<evidence type="ECO:0000256" key="17">
    <source>
        <dbReference type="ARBA" id="ARBA00023170"/>
    </source>
</evidence>
<evidence type="ECO:0000256" key="24">
    <source>
        <dbReference type="SAM" id="MobiDB-lite"/>
    </source>
</evidence>
<comment type="catalytic activity">
    <reaction evidence="20">
        <text>L-seryl-[receptor-protein] + ATP = O-phospho-L-seryl-[receptor-protein] + ADP + H(+)</text>
        <dbReference type="Rhea" id="RHEA:18673"/>
        <dbReference type="Rhea" id="RHEA-COMP:11022"/>
        <dbReference type="Rhea" id="RHEA-COMP:11023"/>
        <dbReference type="ChEBI" id="CHEBI:15378"/>
        <dbReference type="ChEBI" id="CHEBI:29999"/>
        <dbReference type="ChEBI" id="CHEBI:30616"/>
        <dbReference type="ChEBI" id="CHEBI:83421"/>
        <dbReference type="ChEBI" id="CHEBI:456216"/>
        <dbReference type="EC" id="2.7.11.30"/>
    </reaction>
</comment>
<evidence type="ECO:0000256" key="2">
    <source>
        <dbReference type="ARBA" id="ARBA00001946"/>
    </source>
</evidence>
<dbReference type="SMART" id="SM00467">
    <property type="entry name" value="GS"/>
    <property type="match status" value="2"/>
</dbReference>
<dbReference type="Gene3D" id="1.25.40.20">
    <property type="entry name" value="Ankyrin repeat-containing domain"/>
    <property type="match status" value="1"/>
</dbReference>
<dbReference type="OrthoDB" id="69842at2759"/>
<name>A0A9Q1FZ52_SYNKA</name>
<keyword evidence="11 23" id="KW-0547">Nucleotide-binding</keyword>
<keyword evidence="14" id="KW-0460">Magnesium</keyword>
<dbReference type="EC" id="2.7.11.30" evidence="5"/>
<comment type="cofactor">
    <cofactor evidence="2">
        <name>Mg(2+)</name>
        <dbReference type="ChEBI" id="CHEBI:18420"/>
    </cofactor>
</comment>
<dbReference type="SUPFAM" id="SSF57302">
    <property type="entry name" value="Snake toxin-like"/>
    <property type="match status" value="1"/>
</dbReference>
<dbReference type="PANTHER" id="PTHR23255:SF22">
    <property type="entry name" value="ACTIVIN RECEPTOR TYPE-1B"/>
    <property type="match status" value="1"/>
</dbReference>
<comment type="cofactor">
    <cofactor evidence="1">
        <name>Mn(2+)</name>
        <dbReference type="ChEBI" id="CHEBI:29035"/>
    </cofactor>
</comment>
<evidence type="ECO:0000256" key="5">
    <source>
        <dbReference type="ARBA" id="ARBA00012401"/>
    </source>
</evidence>
<dbReference type="InterPro" id="IPR017441">
    <property type="entry name" value="Protein_kinase_ATP_BS"/>
</dbReference>